<proteinExistence type="predicted"/>
<name>A0A940MJ76_9ACTN</name>
<accession>A0A940MJ76</accession>
<dbReference type="AlphaFoldDB" id="A0A940MJ76"/>
<dbReference type="Proteomes" id="UP000670475">
    <property type="component" value="Unassembled WGS sequence"/>
</dbReference>
<sequence>MGLLATTLVACGNDPDKRCVDPTTHKLLPDSRCKGHGDGRYYYGGTVTKGRVSGGGFSKSAVHRGGFGGSRKGSSGG</sequence>
<comment type="caution">
    <text evidence="1">The sequence shown here is derived from an EMBL/GenBank/DDBJ whole genome shotgun (WGS) entry which is preliminary data.</text>
</comment>
<evidence type="ECO:0000313" key="1">
    <source>
        <dbReference type="EMBL" id="MBP0461075.1"/>
    </source>
</evidence>
<organism evidence="1 2">
    <name type="scientific">Streptomyces montanisoli</name>
    <dbReference type="NCBI Taxonomy" id="2798581"/>
    <lineage>
        <taxon>Bacteria</taxon>
        <taxon>Bacillati</taxon>
        <taxon>Actinomycetota</taxon>
        <taxon>Actinomycetes</taxon>
        <taxon>Kitasatosporales</taxon>
        <taxon>Streptomycetaceae</taxon>
        <taxon>Streptomyces</taxon>
    </lineage>
</organism>
<protein>
    <submittedName>
        <fullName evidence="1">Uncharacterized protein</fullName>
    </submittedName>
</protein>
<reference evidence="1" key="1">
    <citation type="submission" date="2021-03" db="EMBL/GenBank/DDBJ databases">
        <title>Whole genome sequence of Streptomyces bomunensis MMS17-BM035.</title>
        <authorList>
            <person name="Lee J.H."/>
        </authorList>
    </citation>
    <scope>NUCLEOTIDE SEQUENCE</scope>
    <source>
        <strain evidence="1">MMS17-BM035</strain>
    </source>
</reference>
<keyword evidence="2" id="KW-1185">Reference proteome</keyword>
<dbReference type="RefSeq" id="WP_209344052.1">
    <property type="nucleotide sequence ID" value="NZ_JAGIQL010000156.1"/>
</dbReference>
<evidence type="ECO:0000313" key="2">
    <source>
        <dbReference type="Proteomes" id="UP000670475"/>
    </source>
</evidence>
<dbReference type="EMBL" id="JAGIQL010000156">
    <property type="protein sequence ID" value="MBP0461075.1"/>
    <property type="molecule type" value="Genomic_DNA"/>
</dbReference>
<gene>
    <name evidence="1" type="ORF">JFN87_26955</name>
</gene>